<dbReference type="InterPro" id="IPR008538">
    <property type="entry name" value="Uma2"/>
</dbReference>
<feature type="domain" description="Putative restriction endonuclease" evidence="2">
    <location>
        <begin position="82"/>
        <end position="233"/>
    </location>
</feature>
<dbReference type="PANTHER" id="PTHR35400:SF3">
    <property type="entry name" value="SLL1072 PROTEIN"/>
    <property type="match status" value="1"/>
</dbReference>
<keyword evidence="4" id="KW-1185">Reference proteome</keyword>
<keyword evidence="3" id="KW-0378">Hydrolase</keyword>
<dbReference type="Proteomes" id="UP001596004">
    <property type="component" value="Unassembled WGS sequence"/>
</dbReference>
<dbReference type="RefSeq" id="WP_380843321.1">
    <property type="nucleotide sequence ID" value="NZ_JBHSFP010000016.1"/>
</dbReference>
<name>A0ABV9CKZ3_9ACTN</name>
<dbReference type="InterPro" id="IPR011335">
    <property type="entry name" value="Restrct_endonuc-II-like"/>
</dbReference>
<reference evidence="4" key="1">
    <citation type="journal article" date="2019" name="Int. J. Syst. Evol. Microbiol.">
        <title>The Global Catalogue of Microorganisms (GCM) 10K type strain sequencing project: providing services to taxonomists for standard genome sequencing and annotation.</title>
        <authorList>
            <consortium name="The Broad Institute Genomics Platform"/>
            <consortium name="The Broad Institute Genome Sequencing Center for Infectious Disease"/>
            <person name="Wu L."/>
            <person name="Ma J."/>
        </authorList>
    </citation>
    <scope>NUCLEOTIDE SEQUENCE [LARGE SCALE GENOMIC DNA]</scope>
    <source>
        <strain evidence="4">CGMCC 4.7132</strain>
    </source>
</reference>
<dbReference type="GO" id="GO:0004519">
    <property type="term" value="F:endonuclease activity"/>
    <property type="evidence" value="ECO:0007669"/>
    <property type="project" value="UniProtKB-KW"/>
</dbReference>
<organism evidence="3 4">
    <name type="scientific">Sphaerisporangium dianthi</name>
    <dbReference type="NCBI Taxonomy" id="1436120"/>
    <lineage>
        <taxon>Bacteria</taxon>
        <taxon>Bacillati</taxon>
        <taxon>Actinomycetota</taxon>
        <taxon>Actinomycetes</taxon>
        <taxon>Streptosporangiales</taxon>
        <taxon>Streptosporangiaceae</taxon>
        <taxon>Sphaerisporangium</taxon>
    </lineage>
</organism>
<comment type="caution">
    <text evidence="3">The sequence shown here is derived from an EMBL/GenBank/DDBJ whole genome shotgun (WGS) entry which is preliminary data.</text>
</comment>
<evidence type="ECO:0000256" key="1">
    <source>
        <dbReference type="SAM" id="MobiDB-lite"/>
    </source>
</evidence>
<gene>
    <name evidence="3" type="ORF">ACFO60_23070</name>
</gene>
<evidence type="ECO:0000259" key="2">
    <source>
        <dbReference type="Pfam" id="PF05685"/>
    </source>
</evidence>
<accession>A0ABV9CKZ3</accession>
<protein>
    <submittedName>
        <fullName evidence="3">Uma2 family endonuclease</fullName>
    </submittedName>
</protein>
<sequence length="246" mass="27230">MAKVLDKPQKAAPADEPDARDDDSVREDSDDSVVEDNDDSAREDREPHLVSSSGIRPGIAIDPLGDHAELEGIYYETGARLEDRRKVELVNGRVVVREMPTAEHARIVYRLLLQLIPMVTERGWEILPDIAIFLGPQMDRYRPDATVVPADPPMWQPDEVYAHATLLVAEVVSKSSTHDDHIVKPGQCAVAGVPAYLVIDTFEGRARLLSHPHEGRYGQEVSVALGEPLALPEPWRLTIDTARLVG</sequence>
<dbReference type="PANTHER" id="PTHR35400">
    <property type="entry name" value="SLR1083 PROTEIN"/>
    <property type="match status" value="1"/>
</dbReference>
<dbReference type="EMBL" id="JBHSFP010000016">
    <property type="protein sequence ID" value="MFC4533658.1"/>
    <property type="molecule type" value="Genomic_DNA"/>
</dbReference>
<feature type="compositionally biased region" description="Acidic residues" evidence="1">
    <location>
        <begin position="28"/>
        <end position="38"/>
    </location>
</feature>
<dbReference type="SUPFAM" id="SSF52980">
    <property type="entry name" value="Restriction endonuclease-like"/>
    <property type="match status" value="1"/>
</dbReference>
<evidence type="ECO:0000313" key="4">
    <source>
        <dbReference type="Proteomes" id="UP001596004"/>
    </source>
</evidence>
<dbReference type="Pfam" id="PF05685">
    <property type="entry name" value="Uma2"/>
    <property type="match status" value="1"/>
</dbReference>
<dbReference type="Gene3D" id="3.90.1570.10">
    <property type="entry name" value="tt1808, chain A"/>
    <property type="match status" value="1"/>
</dbReference>
<evidence type="ECO:0000313" key="3">
    <source>
        <dbReference type="EMBL" id="MFC4533658.1"/>
    </source>
</evidence>
<keyword evidence="3" id="KW-0540">Nuclease</keyword>
<dbReference type="CDD" id="cd06260">
    <property type="entry name" value="DUF820-like"/>
    <property type="match status" value="1"/>
</dbReference>
<dbReference type="InterPro" id="IPR012296">
    <property type="entry name" value="Nuclease_put_TT1808"/>
</dbReference>
<proteinExistence type="predicted"/>
<feature type="region of interest" description="Disordered" evidence="1">
    <location>
        <begin position="1"/>
        <end position="57"/>
    </location>
</feature>
<keyword evidence="3" id="KW-0255">Endonuclease</keyword>
<feature type="compositionally biased region" description="Basic and acidic residues" evidence="1">
    <location>
        <begin position="39"/>
        <end position="48"/>
    </location>
</feature>